<feature type="transmembrane region" description="Helical" evidence="5">
    <location>
        <begin position="400"/>
        <end position="423"/>
    </location>
</feature>
<evidence type="ECO:0000256" key="3">
    <source>
        <dbReference type="ARBA" id="ARBA00022989"/>
    </source>
</evidence>
<evidence type="ECO:0000313" key="7">
    <source>
        <dbReference type="EMBL" id="GAA4170638.1"/>
    </source>
</evidence>
<dbReference type="PANTHER" id="PTHR23508:SF10">
    <property type="entry name" value="CARBOXYLIC ACID TRANSPORTER PROTEIN HOMOLOG"/>
    <property type="match status" value="1"/>
</dbReference>
<feature type="transmembrane region" description="Helical" evidence="5">
    <location>
        <begin position="129"/>
        <end position="150"/>
    </location>
</feature>
<dbReference type="Gene3D" id="1.20.1250.20">
    <property type="entry name" value="MFS general substrate transporter like domains"/>
    <property type="match status" value="1"/>
</dbReference>
<accession>A0ABP7ZUJ5</accession>
<feature type="domain" description="Major facilitator superfamily (MFS) profile" evidence="6">
    <location>
        <begin position="38"/>
        <end position="452"/>
    </location>
</feature>
<dbReference type="Pfam" id="PF07690">
    <property type="entry name" value="MFS_1"/>
    <property type="match status" value="1"/>
</dbReference>
<name>A0ABP7ZUJ5_9MICO</name>
<evidence type="ECO:0000313" key="8">
    <source>
        <dbReference type="Proteomes" id="UP001501079"/>
    </source>
</evidence>
<feature type="transmembrane region" description="Helical" evidence="5">
    <location>
        <begin position="311"/>
        <end position="333"/>
    </location>
</feature>
<keyword evidence="2 5" id="KW-0812">Transmembrane</keyword>
<evidence type="ECO:0000256" key="1">
    <source>
        <dbReference type="ARBA" id="ARBA00004651"/>
    </source>
</evidence>
<organism evidence="7 8">
    <name type="scientific">Gryllotalpicola koreensis</name>
    <dbReference type="NCBI Taxonomy" id="993086"/>
    <lineage>
        <taxon>Bacteria</taxon>
        <taxon>Bacillati</taxon>
        <taxon>Actinomycetota</taxon>
        <taxon>Actinomycetes</taxon>
        <taxon>Micrococcales</taxon>
        <taxon>Microbacteriaceae</taxon>
        <taxon>Gryllotalpicola</taxon>
    </lineage>
</organism>
<feature type="transmembrane region" description="Helical" evidence="5">
    <location>
        <begin position="370"/>
        <end position="388"/>
    </location>
</feature>
<dbReference type="PROSITE" id="PS00217">
    <property type="entry name" value="SUGAR_TRANSPORT_2"/>
    <property type="match status" value="1"/>
</dbReference>
<feature type="transmembrane region" description="Helical" evidence="5">
    <location>
        <begin position="429"/>
        <end position="447"/>
    </location>
</feature>
<dbReference type="PROSITE" id="PS50850">
    <property type="entry name" value="MFS"/>
    <property type="match status" value="1"/>
</dbReference>
<feature type="transmembrane region" description="Helical" evidence="5">
    <location>
        <begin position="272"/>
        <end position="291"/>
    </location>
</feature>
<dbReference type="PANTHER" id="PTHR23508">
    <property type="entry name" value="CARBOXYLIC ACID TRANSPORTER PROTEIN HOMOLOG"/>
    <property type="match status" value="1"/>
</dbReference>
<comment type="subcellular location">
    <subcellularLocation>
        <location evidence="1">Cell membrane</location>
        <topology evidence="1">Multi-pass membrane protein</topology>
    </subcellularLocation>
</comment>
<dbReference type="EMBL" id="BAABBW010000001">
    <property type="protein sequence ID" value="GAA4170638.1"/>
    <property type="molecule type" value="Genomic_DNA"/>
</dbReference>
<proteinExistence type="predicted"/>
<dbReference type="InterPro" id="IPR005829">
    <property type="entry name" value="Sugar_transporter_CS"/>
</dbReference>
<keyword evidence="8" id="KW-1185">Reference proteome</keyword>
<dbReference type="InterPro" id="IPR011701">
    <property type="entry name" value="MFS"/>
</dbReference>
<evidence type="ECO:0000256" key="2">
    <source>
        <dbReference type="ARBA" id="ARBA00022692"/>
    </source>
</evidence>
<sequence>MSNAAQATAAGSQEAWRRAALVNARIDALPKFGLSLAGAFALLVLFFFANYDIGVFTITIPYIETQFHLQTTDLSWPVTANLLAYAVGAYLCGHIADRFGRRRGLLVTALLLGLGGLLTSLSWNLATFTIFRFVTGAGMGAVLALATAYLGELAPKAKRGRIISTIYLVQAIVLVAVNFASLPVLQIGTGWRFLLAFGALVIFVPFAFRDKAMMESPRWLAEKGNLDEAERLVGLIEARLRVQGPPPEIPPAPDLNEARTELPIRELLRRPLLGRVLVVVVFWFAYYVAFYGFSSYRAIILGGLGVTVSNAIFITVLSTITGPIACIVLMLLIERMERRTIVIIGCALQVVSLILLMSGLGIVAFTAANLIYSFMVSIVTPPAFTYSAEMFPTRARGTATAIGDGMGHIGGAVAPFIVLPILASAGAGWTVIVVAIGVAIAAVSLFFGPRTKERALTEIAS</sequence>
<feature type="transmembrane region" description="Helical" evidence="5">
    <location>
        <begin position="34"/>
        <end position="62"/>
    </location>
</feature>
<dbReference type="Proteomes" id="UP001501079">
    <property type="component" value="Unassembled WGS sequence"/>
</dbReference>
<feature type="transmembrane region" description="Helical" evidence="5">
    <location>
        <begin position="162"/>
        <end position="185"/>
    </location>
</feature>
<dbReference type="InterPro" id="IPR036259">
    <property type="entry name" value="MFS_trans_sf"/>
</dbReference>
<evidence type="ECO:0000256" key="5">
    <source>
        <dbReference type="SAM" id="Phobius"/>
    </source>
</evidence>
<feature type="transmembrane region" description="Helical" evidence="5">
    <location>
        <begin position="104"/>
        <end position="123"/>
    </location>
</feature>
<keyword evidence="3 5" id="KW-1133">Transmembrane helix</keyword>
<evidence type="ECO:0000256" key="4">
    <source>
        <dbReference type="ARBA" id="ARBA00023136"/>
    </source>
</evidence>
<feature type="transmembrane region" description="Helical" evidence="5">
    <location>
        <begin position="191"/>
        <end position="208"/>
    </location>
</feature>
<protein>
    <submittedName>
        <fullName evidence="7">MFS transporter</fullName>
    </submittedName>
</protein>
<dbReference type="InterPro" id="IPR020846">
    <property type="entry name" value="MFS_dom"/>
</dbReference>
<dbReference type="RefSeq" id="WP_344752063.1">
    <property type="nucleotide sequence ID" value="NZ_BAABBW010000001.1"/>
</dbReference>
<gene>
    <name evidence="7" type="ORF">GCM10022287_08860</name>
</gene>
<dbReference type="SUPFAM" id="SSF103473">
    <property type="entry name" value="MFS general substrate transporter"/>
    <property type="match status" value="1"/>
</dbReference>
<feature type="transmembrane region" description="Helical" evidence="5">
    <location>
        <begin position="340"/>
        <end position="364"/>
    </location>
</feature>
<evidence type="ECO:0000259" key="6">
    <source>
        <dbReference type="PROSITE" id="PS50850"/>
    </source>
</evidence>
<feature type="transmembrane region" description="Helical" evidence="5">
    <location>
        <begin position="74"/>
        <end position="92"/>
    </location>
</feature>
<reference evidence="8" key="1">
    <citation type="journal article" date="2019" name="Int. J. Syst. Evol. Microbiol.">
        <title>The Global Catalogue of Microorganisms (GCM) 10K type strain sequencing project: providing services to taxonomists for standard genome sequencing and annotation.</title>
        <authorList>
            <consortium name="The Broad Institute Genomics Platform"/>
            <consortium name="The Broad Institute Genome Sequencing Center for Infectious Disease"/>
            <person name="Wu L."/>
            <person name="Ma J."/>
        </authorList>
    </citation>
    <scope>NUCLEOTIDE SEQUENCE [LARGE SCALE GENOMIC DNA]</scope>
    <source>
        <strain evidence="8">JCM 17591</strain>
    </source>
</reference>
<comment type="caution">
    <text evidence="7">The sequence shown here is derived from an EMBL/GenBank/DDBJ whole genome shotgun (WGS) entry which is preliminary data.</text>
</comment>
<keyword evidence="4 5" id="KW-0472">Membrane</keyword>
<dbReference type="CDD" id="cd17316">
    <property type="entry name" value="MFS_SV2_like"/>
    <property type="match status" value="1"/>
</dbReference>